<feature type="non-terminal residue" evidence="1">
    <location>
        <position position="259"/>
    </location>
</feature>
<dbReference type="PROSITE" id="PS01125">
    <property type="entry name" value="ROK"/>
    <property type="match status" value="1"/>
</dbReference>
<dbReference type="PANTHER" id="PTHR18964">
    <property type="entry name" value="ROK (REPRESSOR, ORF, KINASE) FAMILY"/>
    <property type="match status" value="1"/>
</dbReference>
<sequence>MLGIIAVDFGGTNIRAAYFPSSQPPPTSLNKTATLASEGPDSVISRLIQAIDSQIPNDADEFKIGIGAPGPLDPRNGIIISSPNLSGWTNIHLRDQLSEHFGVPVFLGNDANVAALGEWRFGAGQGTDNMIYLTISTGIGGGVIADGQLLLGGRGLAGELGHLTIVSNGPTCGCGIKGHIEAVAAGPAIARNALSQLEAGQLSTLKETLSAQGEITSVDIGKAAQAGDELAISVIEEAGIHIGHHLANLAHAFNPEVFI</sequence>
<dbReference type="AlphaFoldDB" id="X0TU08"/>
<dbReference type="Pfam" id="PF00480">
    <property type="entry name" value="ROK"/>
    <property type="match status" value="1"/>
</dbReference>
<organism evidence="1">
    <name type="scientific">marine sediment metagenome</name>
    <dbReference type="NCBI Taxonomy" id="412755"/>
    <lineage>
        <taxon>unclassified sequences</taxon>
        <taxon>metagenomes</taxon>
        <taxon>ecological metagenomes</taxon>
    </lineage>
</organism>
<accession>X0TU08</accession>
<dbReference type="InterPro" id="IPR043129">
    <property type="entry name" value="ATPase_NBD"/>
</dbReference>
<dbReference type="PANTHER" id="PTHR18964:SF149">
    <property type="entry name" value="BIFUNCTIONAL UDP-N-ACETYLGLUCOSAMINE 2-EPIMERASE_N-ACETYLMANNOSAMINE KINASE"/>
    <property type="match status" value="1"/>
</dbReference>
<evidence type="ECO:0008006" key="2">
    <source>
        <dbReference type="Google" id="ProtNLM"/>
    </source>
</evidence>
<gene>
    <name evidence="1" type="ORF">S01H1_19821</name>
</gene>
<reference evidence="1" key="1">
    <citation type="journal article" date="2014" name="Front. Microbiol.">
        <title>High frequency of phylogenetically diverse reductive dehalogenase-homologous genes in deep subseafloor sedimentary metagenomes.</title>
        <authorList>
            <person name="Kawai M."/>
            <person name="Futagami T."/>
            <person name="Toyoda A."/>
            <person name="Takaki Y."/>
            <person name="Nishi S."/>
            <person name="Hori S."/>
            <person name="Arai W."/>
            <person name="Tsubouchi T."/>
            <person name="Morono Y."/>
            <person name="Uchiyama I."/>
            <person name="Ito T."/>
            <person name="Fujiyama A."/>
            <person name="Inagaki F."/>
            <person name="Takami H."/>
        </authorList>
    </citation>
    <scope>NUCLEOTIDE SEQUENCE</scope>
    <source>
        <strain evidence="1">Expedition CK06-06</strain>
    </source>
</reference>
<proteinExistence type="predicted"/>
<name>X0TU08_9ZZZZ</name>
<dbReference type="SUPFAM" id="SSF53067">
    <property type="entry name" value="Actin-like ATPase domain"/>
    <property type="match status" value="1"/>
</dbReference>
<protein>
    <recommendedName>
        <fullName evidence="2">ROK family protein</fullName>
    </recommendedName>
</protein>
<dbReference type="EMBL" id="BARS01010757">
    <property type="protein sequence ID" value="GAF97048.1"/>
    <property type="molecule type" value="Genomic_DNA"/>
</dbReference>
<dbReference type="InterPro" id="IPR049874">
    <property type="entry name" value="ROK_cs"/>
</dbReference>
<dbReference type="InterPro" id="IPR000600">
    <property type="entry name" value="ROK"/>
</dbReference>
<evidence type="ECO:0000313" key="1">
    <source>
        <dbReference type="EMBL" id="GAF97048.1"/>
    </source>
</evidence>
<dbReference type="Gene3D" id="3.30.420.40">
    <property type="match status" value="2"/>
</dbReference>
<comment type="caution">
    <text evidence="1">The sequence shown here is derived from an EMBL/GenBank/DDBJ whole genome shotgun (WGS) entry which is preliminary data.</text>
</comment>